<dbReference type="Proteomes" id="UP000717328">
    <property type="component" value="Unassembled WGS sequence"/>
</dbReference>
<proteinExistence type="predicted"/>
<sequence>MRPTTSSTLLALIALPLLVAAQAISPTSSGSTSQRPSQTVITSTSVTTFVTLGPDRQLSTGVSTIVVTTTELLTNPPAGTNSPSPSGNATSTNSTTTPANLPTAPTTIAGGGGPAGAPSPGATGGAYGPGDGYIAAALALERNTMLVGFGGLMVAGALFAL</sequence>
<evidence type="ECO:0000256" key="1">
    <source>
        <dbReference type="SAM" id="MobiDB-lite"/>
    </source>
</evidence>
<keyword evidence="4" id="KW-1185">Reference proteome</keyword>
<accession>A0A9P7FPW4</accession>
<comment type="caution">
    <text evidence="3">The sequence shown here is derived from an EMBL/GenBank/DDBJ whole genome shotgun (WGS) entry which is preliminary data.</text>
</comment>
<organism evidence="3 4">
    <name type="scientific">Sphagnurus paluster</name>
    <dbReference type="NCBI Taxonomy" id="117069"/>
    <lineage>
        <taxon>Eukaryota</taxon>
        <taxon>Fungi</taxon>
        <taxon>Dikarya</taxon>
        <taxon>Basidiomycota</taxon>
        <taxon>Agaricomycotina</taxon>
        <taxon>Agaricomycetes</taxon>
        <taxon>Agaricomycetidae</taxon>
        <taxon>Agaricales</taxon>
        <taxon>Tricholomatineae</taxon>
        <taxon>Lyophyllaceae</taxon>
        <taxon>Sphagnurus</taxon>
    </lineage>
</organism>
<protein>
    <submittedName>
        <fullName evidence="3">Uncharacterized protein</fullName>
    </submittedName>
</protein>
<dbReference type="EMBL" id="JABCKI010006267">
    <property type="protein sequence ID" value="KAG5634804.1"/>
    <property type="molecule type" value="Genomic_DNA"/>
</dbReference>
<feature type="region of interest" description="Disordered" evidence="1">
    <location>
        <begin position="73"/>
        <end position="123"/>
    </location>
</feature>
<name>A0A9P7FPW4_9AGAR</name>
<gene>
    <name evidence="3" type="ORF">H0H81_000715</name>
</gene>
<feature type="chain" id="PRO_5040503863" evidence="2">
    <location>
        <begin position="22"/>
        <end position="161"/>
    </location>
</feature>
<feature type="compositionally biased region" description="Low complexity" evidence="1">
    <location>
        <begin position="80"/>
        <end position="108"/>
    </location>
</feature>
<evidence type="ECO:0000313" key="3">
    <source>
        <dbReference type="EMBL" id="KAG5634804.1"/>
    </source>
</evidence>
<dbReference type="AlphaFoldDB" id="A0A9P7FPW4"/>
<keyword evidence="2" id="KW-0732">Signal</keyword>
<reference evidence="3" key="1">
    <citation type="submission" date="2021-02" db="EMBL/GenBank/DDBJ databases">
        <authorList>
            <person name="Nieuwenhuis M."/>
            <person name="Van De Peppel L.J.J."/>
        </authorList>
    </citation>
    <scope>NUCLEOTIDE SEQUENCE</scope>
    <source>
        <strain evidence="3">D49</strain>
    </source>
</reference>
<reference evidence="3" key="2">
    <citation type="submission" date="2021-10" db="EMBL/GenBank/DDBJ databases">
        <title>Phylogenomics reveals ancestral predisposition of the termite-cultivated fungus Termitomyces towards a domesticated lifestyle.</title>
        <authorList>
            <person name="Auxier B."/>
            <person name="Grum-Grzhimaylo A."/>
            <person name="Cardenas M.E."/>
            <person name="Lodge J.D."/>
            <person name="Laessoe T."/>
            <person name="Pedersen O."/>
            <person name="Smith M.E."/>
            <person name="Kuyper T.W."/>
            <person name="Franco-Molano E.A."/>
            <person name="Baroni T.J."/>
            <person name="Aanen D.K."/>
        </authorList>
    </citation>
    <scope>NUCLEOTIDE SEQUENCE</scope>
    <source>
        <strain evidence="3">D49</strain>
    </source>
</reference>
<feature type="signal peptide" evidence="2">
    <location>
        <begin position="1"/>
        <end position="21"/>
    </location>
</feature>
<evidence type="ECO:0000256" key="2">
    <source>
        <dbReference type="SAM" id="SignalP"/>
    </source>
</evidence>
<evidence type="ECO:0000313" key="4">
    <source>
        <dbReference type="Proteomes" id="UP000717328"/>
    </source>
</evidence>